<evidence type="ECO:0000313" key="10">
    <source>
        <dbReference type="Proteomes" id="UP000012040"/>
    </source>
</evidence>
<dbReference type="PANTHER" id="PTHR32071">
    <property type="entry name" value="TRANSCRIPTIONAL REGULATORY PROTEIN"/>
    <property type="match status" value="1"/>
</dbReference>
<dbReference type="EMBL" id="CP003537">
    <property type="protein sequence ID" value="AGH96146.1"/>
    <property type="molecule type" value="Genomic_DNA"/>
</dbReference>
<dbReference type="PROSITE" id="PS50110">
    <property type="entry name" value="RESPONSE_REGULATORY"/>
    <property type="match status" value="1"/>
</dbReference>
<dbReference type="PROSITE" id="PS50045">
    <property type="entry name" value="SIGMA54_INTERACT_4"/>
    <property type="match status" value="1"/>
</dbReference>
<reference evidence="9 10" key="1">
    <citation type="journal article" date="2013" name="ISME J.">
        <title>By their genes ye shall know them: genomic signatures of predatory bacteria.</title>
        <authorList>
            <person name="Pasternak Z."/>
            <person name="Pietrokovski S."/>
            <person name="Rotem O."/>
            <person name="Gophna U."/>
            <person name="Lurie-Weinberger M.N."/>
            <person name="Jurkevitch E."/>
        </authorList>
    </citation>
    <scope>NUCLEOTIDE SEQUENCE [LARGE SCALE GENOMIC DNA]</scope>
    <source>
        <strain evidence="9 10">JSS</strain>
    </source>
</reference>
<evidence type="ECO:0000256" key="5">
    <source>
        <dbReference type="ARBA" id="ARBA00023163"/>
    </source>
</evidence>
<dbReference type="InterPro" id="IPR002197">
    <property type="entry name" value="HTH_Fis"/>
</dbReference>
<dbReference type="Proteomes" id="UP000012040">
    <property type="component" value="Chromosome"/>
</dbReference>
<dbReference type="Gene3D" id="3.40.50.2300">
    <property type="match status" value="1"/>
</dbReference>
<keyword evidence="2" id="KW-0547">Nucleotide-binding</keyword>
<dbReference type="AlphaFoldDB" id="M4VDN2"/>
<name>M4VDN2_9BACT</name>
<evidence type="ECO:0000256" key="2">
    <source>
        <dbReference type="ARBA" id="ARBA00022741"/>
    </source>
</evidence>
<dbReference type="PANTHER" id="PTHR32071:SF17">
    <property type="entry name" value="TRANSCRIPTIONAL REGULATOR (NTRC FAMILY)"/>
    <property type="match status" value="1"/>
</dbReference>
<dbReference type="SUPFAM" id="SSF52172">
    <property type="entry name" value="CheY-like"/>
    <property type="match status" value="1"/>
</dbReference>
<dbReference type="PRINTS" id="PR01590">
    <property type="entry name" value="HTHFIS"/>
</dbReference>
<dbReference type="CDD" id="cd00009">
    <property type="entry name" value="AAA"/>
    <property type="match status" value="1"/>
</dbReference>
<dbReference type="HOGENOM" id="CLU_000445_0_6_7"/>
<dbReference type="InterPro" id="IPR058031">
    <property type="entry name" value="AAA_lid_NorR"/>
</dbReference>
<dbReference type="Gene3D" id="1.10.8.60">
    <property type="match status" value="1"/>
</dbReference>
<dbReference type="InterPro" id="IPR009057">
    <property type="entry name" value="Homeodomain-like_sf"/>
</dbReference>
<keyword evidence="5" id="KW-0804">Transcription</keyword>
<dbReference type="GO" id="GO:0006355">
    <property type="term" value="P:regulation of DNA-templated transcription"/>
    <property type="evidence" value="ECO:0007669"/>
    <property type="project" value="InterPro"/>
</dbReference>
<dbReference type="SUPFAM" id="SSF52540">
    <property type="entry name" value="P-loop containing nucleoside triphosphate hydrolases"/>
    <property type="match status" value="1"/>
</dbReference>
<dbReference type="Pfam" id="PF25601">
    <property type="entry name" value="AAA_lid_14"/>
    <property type="match status" value="1"/>
</dbReference>
<dbReference type="PROSITE" id="PS00688">
    <property type="entry name" value="SIGMA54_INTERACT_3"/>
    <property type="match status" value="1"/>
</dbReference>
<dbReference type="Pfam" id="PF00158">
    <property type="entry name" value="Sigma54_activat"/>
    <property type="match status" value="1"/>
</dbReference>
<dbReference type="SMART" id="SM00448">
    <property type="entry name" value="REC"/>
    <property type="match status" value="1"/>
</dbReference>
<dbReference type="Pfam" id="PF02954">
    <property type="entry name" value="HTH_8"/>
    <property type="match status" value="1"/>
</dbReference>
<evidence type="ECO:0000256" key="1">
    <source>
        <dbReference type="ARBA" id="ARBA00022553"/>
    </source>
</evidence>
<dbReference type="InterPro" id="IPR002078">
    <property type="entry name" value="Sigma_54_int"/>
</dbReference>
<dbReference type="GO" id="GO:0043565">
    <property type="term" value="F:sequence-specific DNA binding"/>
    <property type="evidence" value="ECO:0007669"/>
    <property type="project" value="InterPro"/>
</dbReference>
<dbReference type="RefSeq" id="WP_015470636.1">
    <property type="nucleotide sequence ID" value="NC_020813.1"/>
</dbReference>
<keyword evidence="10" id="KW-1185">Reference proteome</keyword>
<dbReference type="STRING" id="1184267.A11Q_1930"/>
<dbReference type="KEGG" id="bex:A11Q_1930"/>
<feature type="modified residue" description="4-aspartylphosphate" evidence="6">
    <location>
        <position position="60"/>
    </location>
</feature>
<sequence>MELHAQKNKLKILIIDDESPIREVLSESLRDDGYEVMAAADGPSGLEVLKSFQPDICFLDIWMPKMDGLEVLTQAVPLHPNTSFVMISGHGTIETAVKSTKIGAWDFIEKPLSLDKISIAIDHIVRLKGEREEKNALLNKLRKTIALVGESAGMQKTRESVTVFAKNNVPVLIEGEVGSGRELAAQNIHFMSPRASGPFAEINCCTLPQDLIEIELFGIEKGTLPGIDKTRRGKIELMNGGTLLIEEVDEMPLVLQEKLVAFIRQGKFKRFGSSDELTSDVRLVLTTTASAAKLKADGKLTADLAQILGQSSMTVPPLRERPEDIYSLVVHFSDIAAKQMASLRKTISEQGMKLMLKHSWPGNVRELKNFIERVYILTPSDFVDVHDLRFAGLVDKKSTAVSSSAENSEFSTFREARAEFEKEFLIKKIQENGGNISKTAEAIGLERSYLHRKIKAYGIEVSL</sequence>
<dbReference type="SUPFAM" id="SSF46689">
    <property type="entry name" value="Homeodomain-like"/>
    <property type="match status" value="1"/>
</dbReference>
<feature type="domain" description="Sigma-54 factor interaction" evidence="7">
    <location>
        <begin position="147"/>
        <end position="376"/>
    </location>
</feature>
<evidence type="ECO:0000256" key="6">
    <source>
        <dbReference type="PROSITE-ProRule" id="PRU00169"/>
    </source>
</evidence>
<accession>M4VDN2</accession>
<keyword evidence="4" id="KW-0805">Transcription regulation</keyword>
<evidence type="ECO:0000256" key="4">
    <source>
        <dbReference type="ARBA" id="ARBA00023015"/>
    </source>
</evidence>
<dbReference type="GO" id="GO:0000160">
    <property type="term" value="P:phosphorelay signal transduction system"/>
    <property type="evidence" value="ECO:0007669"/>
    <property type="project" value="InterPro"/>
</dbReference>
<dbReference type="InterPro" id="IPR001789">
    <property type="entry name" value="Sig_transdc_resp-reg_receiver"/>
</dbReference>
<dbReference type="PATRIC" id="fig|1184267.3.peg.1955"/>
<evidence type="ECO:0000313" key="9">
    <source>
        <dbReference type="EMBL" id="AGH96146.1"/>
    </source>
</evidence>
<dbReference type="GO" id="GO:0005524">
    <property type="term" value="F:ATP binding"/>
    <property type="evidence" value="ECO:0007669"/>
    <property type="project" value="UniProtKB-KW"/>
</dbReference>
<dbReference type="InterPro" id="IPR011006">
    <property type="entry name" value="CheY-like_superfamily"/>
</dbReference>
<dbReference type="InterPro" id="IPR027417">
    <property type="entry name" value="P-loop_NTPase"/>
</dbReference>
<dbReference type="OrthoDB" id="5728154at2"/>
<dbReference type="Pfam" id="PF00072">
    <property type="entry name" value="Response_reg"/>
    <property type="match status" value="1"/>
</dbReference>
<keyword evidence="1 6" id="KW-0597">Phosphoprotein</keyword>
<evidence type="ECO:0000256" key="3">
    <source>
        <dbReference type="ARBA" id="ARBA00022840"/>
    </source>
</evidence>
<organism evidence="9 10">
    <name type="scientific">Pseudobdellovibrio exovorus JSS</name>
    <dbReference type="NCBI Taxonomy" id="1184267"/>
    <lineage>
        <taxon>Bacteria</taxon>
        <taxon>Pseudomonadati</taxon>
        <taxon>Bdellovibrionota</taxon>
        <taxon>Bdellovibrionia</taxon>
        <taxon>Bdellovibrionales</taxon>
        <taxon>Pseudobdellovibrionaceae</taxon>
        <taxon>Pseudobdellovibrio</taxon>
    </lineage>
</organism>
<evidence type="ECO:0000259" key="7">
    <source>
        <dbReference type="PROSITE" id="PS50045"/>
    </source>
</evidence>
<gene>
    <name evidence="9" type="ORF">A11Q_1930</name>
</gene>
<dbReference type="Gene3D" id="3.40.50.300">
    <property type="entry name" value="P-loop containing nucleotide triphosphate hydrolases"/>
    <property type="match status" value="1"/>
</dbReference>
<protein>
    <submittedName>
        <fullName evidence="9">Nitrogen assimilation regulatory protein NtrX</fullName>
    </submittedName>
</protein>
<dbReference type="InterPro" id="IPR025944">
    <property type="entry name" value="Sigma_54_int_dom_CS"/>
</dbReference>
<keyword evidence="3" id="KW-0067">ATP-binding</keyword>
<evidence type="ECO:0000259" key="8">
    <source>
        <dbReference type="PROSITE" id="PS50110"/>
    </source>
</evidence>
<proteinExistence type="predicted"/>
<dbReference type="Gene3D" id="1.10.10.60">
    <property type="entry name" value="Homeodomain-like"/>
    <property type="match status" value="1"/>
</dbReference>
<dbReference type="eggNOG" id="COG2204">
    <property type="taxonomic scope" value="Bacteria"/>
</dbReference>
<feature type="domain" description="Response regulatory" evidence="8">
    <location>
        <begin position="11"/>
        <end position="125"/>
    </location>
</feature>